<accession>A0A1C7MYC2</accession>
<feature type="non-terminal residue" evidence="2">
    <location>
        <position position="257"/>
    </location>
</feature>
<keyword evidence="3" id="KW-1185">Reference proteome</keyword>
<dbReference type="GO" id="GO:0015074">
    <property type="term" value="P:DNA integration"/>
    <property type="evidence" value="ECO:0007669"/>
    <property type="project" value="InterPro"/>
</dbReference>
<gene>
    <name evidence="2" type="ORF">A0J61_11827</name>
</gene>
<dbReference type="EMBL" id="LUGH01002544">
    <property type="protein sequence ID" value="OBZ80124.1"/>
    <property type="molecule type" value="Genomic_DNA"/>
</dbReference>
<dbReference type="GO" id="GO:0003676">
    <property type="term" value="F:nucleic acid binding"/>
    <property type="evidence" value="ECO:0007669"/>
    <property type="project" value="InterPro"/>
</dbReference>
<dbReference type="STRING" id="101091.A0A1C7MYC2"/>
<evidence type="ECO:0000259" key="1">
    <source>
        <dbReference type="PROSITE" id="PS50994"/>
    </source>
</evidence>
<dbReference type="InterPro" id="IPR001584">
    <property type="entry name" value="Integrase_cat-core"/>
</dbReference>
<dbReference type="InParanoid" id="A0A1C7MYC2"/>
<evidence type="ECO:0000313" key="2">
    <source>
        <dbReference type="EMBL" id="OBZ80124.1"/>
    </source>
</evidence>
<organism evidence="2 3">
    <name type="scientific">Choanephora cucurbitarum</name>
    <dbReference type="NCBI Taxonomy" id="101091"/>
    <lineage>
        <taxon>Eukaryota</taxon>
        <taxon>Fungi</taxon>
        <taxon>Fungi incertae sedis</taxon>
        <taxon>Mucoromycota</taxon>
        <taxon>Mucoromycotina</taxon>
        <taxon>Mucoromycetes</taxon>
        <taxon>Mucorales</taxon>
        <taxon>Mucorineae</taxon>
        <taxon>Choanephoraceae</taxon>
        <taxon>Choanephoroideae</taxon>
        <taxon>Choanephora</taxon>
    </lineage>
</organism>
<comment type="caution">
    <text evidence="2">The sequence shown here is derived from an EMBL/GenBank/DDBJ whole genome shotgun (WGS) entry which is preliminary data.</text>
</comment>
<name>A0A1C7MYC2_9FUNG</name>
<dbReference type="PANTHER" id="PTHR37984:SF5">
    <property type="entry name" value="PROTEIN NYNRIN-LIKE"/>
    <property type="match status" value="1"/>
</dbReference>
<dbReference type="InterPro" id="IPR050951">
    <property type="entry name" value="Retrovirus_Pol_polyprotein"/>
</dbReference>
<dbReference type="Pfam" id="PF00665">
    <property type="entry name" value="rve"/>
    <property type="match status" value="1"/>
</dbReference>
<feature type="domain" description="Integrase catalytic" evidence="1">
    <location>
        <begin position="32"/>
        <end position="135"/>
    </location>
</feature>
<reference evidence="2 3" key="1">
    <citation type="submission" date="2016-03" db="EMBL/GenBank/DDBJ databases">
        <title>Choanephora cucurbitarum.</title>
        <authorList>
            <person name="Min B."/>
            <person name="Park H."/>
            <person name="Park J.-H."/>
            <person name="Shin H.-D."/>
            <person name="Choi I.-G."/>
        </authorList>
    </citation>
    <scope>NUCLEOTIDE SEQUENCE [LARGE SCALE GENOMIC DNA]</scope>
    <source>
        <strain evidence="2 3">KUS-F28377</strain>
    </source>
</reference>
<dbReference type="PANTHER" id="PTHR37984">
    <property type="entry name" value="PROTEIN CBG26694"/>
    <property type="match status" value="1"/>
</dbReference>
<protein>
    <recommendedName>
        <fullName evidence="1">Integrase catalytic domain-containing protein</fullName>
    </recommendedName>
</protein>
<evidence type="ECO:0000313" key="3">
    <source>
        <dbReference type="Proteomes" id="UP000093000"/>
    </source>
</evidence>
<dbReference type="SUPFAM" id="SSF53098">
    <property type="entry name" value="Ribonuclease H-like"/>
    <property type="match status" value="1"/>
</dbReference>
<dbReference type="InterPro" id="IPR036397">
    <property type="entry name" value="RNaseH_sf"/>
</dbReference>
<dbReference type="Gene3D" id="3.30.420.10">
    <property type="entry name" value="Ribonuclease H-like superfamily/Ribonuclease H"/>
    <property type="match status" value="1"/>
</dbReference>
<proteinExistence type="predicted"/>
<dbReference type="OrthoDB" id="10030726at2759"/>
<dbReference type="Proteomes" id="UP000093000">
    <property type="component" value="Unassembled WGS sequence"/>
</dbReference>
<dbReference type="AlphaFoldDB" id="A0A1C7MYC2"/>
<dbReference type="PROSITE" id="PS50994">
    <property type="entry name" value="INTEGRASE"/>
    <property type="match status" value="1"/>
</dbReference>
<dbReference type="GO" id="GO:0005634">
    <property type="term" value="C:nucleus"/>
    <property type="evidence" value="ECO:0007669"/>
    <property type="project" value="UniProtKB-ARBA"/>
</dbReference>
<sequence>MKEEVRLWVSTCPRCQAKGKEALQERLHPVQMPLQPFHQVAMDIKYMPMSRAGHAYIIVAIDYFPKGVECQALQTTTSIDIFNFFVENIITRHSVSRVIITDYGFPFQGRHIAAMCQSLHIKHYFSTVYHPQTNGLYSYNTTRQDSTRYSPFQLLYGHHPNMPLNNHLDSHNNQPLNEEIGSFETIKSNLAQIRTRATINIEKAKQRQQRYIDKRILDQDKEHKLPFRTGELVLKLSSRAVVTPVATIDDNYQGPFV</sequence>
<dbReference type="InterPro" id="IPR012337">
    <property type="entry name" value="RNaseH-like_sf"/>
</dbReference>